<protein>
    <recommendedName>
        <fullName evidence="2">Putative regulatory protein FmdB zinc ribbon domain-containing protein</fullName>
    </recommendedName>
</protein>
<accession>A0A328EMM7</accession>
<feature type="compositionally biased region" description="Polar residues" evidence="1">
    <location>
        <begin position="72"/>
        <end position="85"/>
    </location>
</feature>
<dbReference type="InterPro" id="IPR013429">
    <property type="entry name" value="Regulatory_FmdB_Zinc_ribbon"/>
</dbReference>
<dbReference type="EMBL" id="QGLC01000001">
    <property type="protein sequence ID" value="RAL69895.1"/>
    <property type="molecule type" value="Genomic_DNA"/>
</dbReference>
<comment type="caution">
    <text evidence="3">The sequence shown here is derived from an EMBL/GenBank/DDBJ whole genome shotgun (WGS) entry which is preliminary data.</text>
</comment>
<dbReference type="AlphaFoldDB" id="A0A328EMM7"/>
<feature type="region of interest" description="Disordered" evidence="1">
    <location>
        <begin position="53"/>
        <end position="85"/>
    </location>
</feature>
<name>A0A328EMM7_9CHLR</name>
<evidence type="ECO:0000259" key="2">
    <source>
        <dbReference type="SMART" id="SM00834"/>
    </source>
</evidence>
<dbReference type="Proteomes" id="UP000249146">
    <property type="component" value="Unassembled WGS sequence"/>
</dbReference>
<proteinExistence type="predicted"/>
<evidence type="ECO:0000256" key="1">
    <source>
        <dbReference type="SAM" id="MobiDB-lite"/>
    </source>
</evidence>
<evidence type="ECO:0000313" key="4">
    <source>
        <dbReference type="Proteomes" id="UP000249146"/>
    </source>
</evidence>
<reference evidence="3 4" key="1">
    <citation type="submission" date="2018-05" db="EMBL/GenBank/DDBJ databases">
        <title>Draft genome sequences of Dehalococcoides mccartyi strains RC and KS.</title>
        <authorList>
            <person name="Higgins S.A."/>
            <person name="Padilla-Crespo E."/>
            <person name="Loeffler F.E."/>
        </authorList>
    </citation>
    <scope>NUCLEOTIDE SEQUENCE [LARGE SCALE GENOMIC DNA]</scope>
    <source>
        <strain evidence="3 4">RC</strain>
    </source>
</reference>
<sequence>MALYEFSCTKCKYVFEVNLKVDDRDTPQTCPKCGTTECKRSFGSPVTTQFSGVFSSTQARGKNKTPEKKSNPPEQFEQTRITSPN</sequence>
<organism evidence="3 4">
    <name type="scientific">Dehalococcoides mccartyi</name>
    <dbReference type="NCBI Taxonomy" id="61435"/>
    <lineage>
        <taxon>Bacteria</taxon>
        <taxon>Bacillati</taxon>
        <taxon>Chloroflexota</taxon>
        <taxon>Dehalococcoidia</taxon>
        <taxon>Dehalococcoidales</taxon>
        <taxon>Dehalococcoidaceae</taxon>
        <taxon>Dehalococcoides</taxon>
    </lineage>
</organism>
<gene>
    <name evidence="3" type="ORF">C1G87_0033</name>
</gene>
<feature type="domain" description="Putative regulatory protein FmdB zinc ribbon" evidence="2">
    <location>
        <begin position="1"/>
        <end position="43"/>
    </location>
</feature>
<dbReference type="SMART" id="SM00834">
    <property type="entry name" value="CxxC_CXXC_SSSS"/>
    <property type="match status" value="1"/>
</dbReference>
<dbReference type="NCBIfam" id="TIGR02605">
    <property type="entry name" value="CxxC_CxxC_SSSS"/>
    <property type="match status" value="1"/>
</dbReference>
<evidence type="ECO:0000313" key="3">
    <source>
        <dbReference type="EMBL" id="RAL69895.1"/>
    </source>
</evidence>
<dbReference type="Pfam" id="PF09723">
    <property type="entry name" value="Zn_ribbon_8"/>
    <property type="match status" value="1"/>
</dbReference>